<dbReference type="InterPro" id="IPR026893">
    <property type="entry name" value="Tyr/Ser_Pase_IphP-type"/>
</dbReference>
<evidence type="ECO:0000256" key="1">
    <source>
        <dbReference type="ARBA" id="ARBA00009580"/>
    </source>
</evidence>
<dbReference type="Pfam" id="PF13350">
    <property type="entry name" value="Y_phosphatase3"/>
    <property type="match status" value="1"/>
</dbReference>
<accession>A0ABV9TX36</accession>
<keyword evidence="5" id="KW-1185">Reference proteome</keyword>
<dbReference type="SUPFAM" id="SSF52799">
    <property type="entry name" value="(Phosphotyrosine protein) phosphatases II"/>
    <property type="match status" value="1"/>
</dbReference>
<reference evidence="5" key="1">
    <citation type="journal article" date="2019" name="Int. J. Syst. Evol. Microbiol.">
        <title>The Global Catalogue of Microorganisms (GCM) 10K type strain sequencing project: providing services to taxonomists for standard genome sequencing and annotation.</title>
        <authorList>
            <consortium name="The Broad Institute Genomics Platform"/>
            <consortium name="The Broad Institute Genome Sequencing Center for Infectious Disease"/>
            <person name="Wu L."/>
            <person name="Ma J."/>
        </authorList>
    </citation>
    <scope>NUCLEOTIDE SEQUENCE [LARGE SCALE GENOMIC DNA]</scope>
    <source>
        <strain evidence="5">KLKA75</strain>
    </source>
</reference>
<dbReference type="EMBL" id="JBHSIT010000004">
    <property type="protein sequence ID" value="MFC4908544.1"/>
    <property type="molecule type" value="Genomic_DNA"/>
</dbReference>
<dbReference type="PANTHER" id="PTHR31126">
    <property type="entry name" value="TYROSINE-PROTEIN PHOSPHATASE"/>
    <property type="match status" value="1"/>
</dbReference>
<dbReference type="PROSITE" id="PS50056">
    <property type="entry name" value="TYR_PHOSPHATASE_2"/>
    <property type="match status" value="1"/>
</dbReference>
<dbReference type="InterPro" id="IPR029021">
    <property type="entry name" value="Prot-tyrosine_phosphatase-like"/>
</dbReference>
<dbReference type="Proteomes" id="UP001595872">
    <property type="component" value="Unassembled WGS sequence"/>
</dbReference>
<feature type="signal peptide" evidence="2">
    <location>
        <begin position="1"/>
        <end position="26"/>
    </location>
</feature>
<dbReference type="RefSeq" id="WP_378255304.1">
    <property type="nucleotide sequence ID" value="NZ_JBHSIT010000004.1"/>
</dbReference>
<organism evidence="4 5">
    <name type="scientific">Actinomadura gamaensis</name>
    <dbReference type="NCBI Taxonomy" id="1763541"/>
    <lineage>
        <taxon>Bacteria</taxon>
        <taxon>Bacillati</taxon>
        <taxon>Actinomycetota</taxon>
        <taxon>Actinomycetes</taxon>
        <taxon>Streptosporangiales</taxon>
        <taxon>Thermomonosporaceae</taxon>
        <taxon>Actinomadura</taxon>
    </lineage>
</organism>
<gene>
    <name evidence="4" type="ORF">ACFPCY_14535</name>
</gene>
<protein>
    <submittedName>
        <fullName evidence="4">Tyrosine-protein phosphatase</fullName>
    </submittedName>
</protein>
<dbReference type="InterPro" id="IPR000387">
    <property type="entry name" value="Tyr_Pase_dom"/>
</dbReference>
<dbReference type="Gene3D" id="3.90.190.10">
    <property type="entry name" value="Protein tyrosine phosphatase superfamily"/>
    <property type="match status" value="1"/>
</dbReference>
<comment type="similarity">
    <text evidence="1">Belongs to the protein-tyrosine phosphatase family.</text>
</comment>
<dbReference type="PANTHER" id="PTHR31126:SF1">
    <property type="entry name" value="TYROSINE SPECIFIC PROTEIN PHOSPHATASES DOMAIN-CONTAINING PROTEIN"/>
    <property type="match status" value="1"/>
</dbReference>
<evidence type="ECO:0000256" key="2">
    <source>
        <dbReference type="SAM" id="SignalP"/>
    </source>
</evidence>
<evidence type="ECO:0000259" key="3">
    <source>
        <dbReference type="PROSITE" id="PS50056"/>
    </source>
</evidence>
<proteinExistence type="inferred from homology"/>
<keyword evidence="2" id="KW-0732">Signal</keyword>
<feature type="domain" description="Tyrosine specific protein phosphatases" evidence="3">
    <location>
        <begin position="176"/>
        <end position="241"/>
    </location>
</feature>
<evidence type="ECO:0000313" key="5">
    <source>
        <dbReference type="Proteomes" id="UP001595872"/>
    </source>
</evidence>
<name>A0ABV9TX36_9ACTN</name>
<evidence type="ECO:0000313" key="4">
    <source>
        <dbReference type="EMBL" id="MFC4908544.1"/>
    </source>
</evidence>
<sequence length="302" mass="31616">MSPRLHRPVTAALAGVVALAPVPAFAAPAFTAPHVTPSSVAAARVASQSVRVIAVDGAANVRDVGGYTGAGGRHVRYGLVYRSASLSKVTPAGVRTLAGLRLSAAVDFRSDGEVKADGPDKLPAGVTPVAAHISPFSTSLLELGPDVIKAILAHNKAEGFMTLSYRGFVHDPASRVQFAATLKRIAAGDGPVLYHCTAGKDRTGTMTAILLTALGVSKRQVYADYLRSNRELAAQNAATLAQLKRLGIDPALVQPFLGVEPAYLDAAFDQITRDYGTFSNFLAKGLGIDAATRARLRTRLLH</sequence>
<feature type="chain" id="PRO_5045535077" evidence="2">
    <location>
        <begin position="27"/>
        <end position="302"/>
    </location>
</feature>
<comment type="caution">
    <text evidence="4">The sequence shown here is derived from an EMBL/GenBank/DDBJ whole genome shotgun (WGS) entry which is preliminary data.</text>
</comment>